<reference evidence="1 2" key="2">
    <citation type="submission" date="2018-06" db="EMBL/GenBank/DDBJ databases">
        <authorList>
            <person name="Zhirakovskaya E."/>
        </authorList>
    </citation>
    <scope>NUCLEOTIDE SEQUENCE [LARGE SCALE GENOMIC DNA]</scope>
    <source>
        <strain evidence="1 2">FBKL4.011</strain>
    </source>
</reference>
<keyword evidence="2" id="KW-1185">Reference proteome</keyword>
<gene>
    <name evidence="1" type="ORF">DL897_01690</name>
</gene>
<evidence type="ECO:0000313" key="1">
    <source>
        <dbReference type="EMBL" id="RAL26791.1"/>
    </source>
</evidence>
<protein>
    <submittedName>
        <fullName evidence="1">Uncharacterized protein</fullName>
    </submittedName>
</protein>
<dbReference type="OrthoDB" id="2875117at2"/>
<organism evidence="1 2">
    <name type="scientific">Thermoflavimicrobium daqui</name>
    <dbReference type="NCBI Taxonomy" id="2137476"/>
    <lineage>
        <taxon>Bacteria</taxon>
        <taxon>Bacillati</taxon>
        <taxon>Bacillota</taxon>
        <taxon>Bacilli</taxon>
        <taxon>Bacillales</taxon>
        <taxon>Thermoactinomycetaceae</taxon>
        <taxon>Thermoflavimicrobium</taxon>
    </lineage>
</organism>
<dbReference type="EMBL" id="QJKK01000001">
    <property type="protein sequence ID" value="RAL26791.1"/>
    <property type="molecule type" value="Genomic_DNA"/>
</dbReference>
<dbReference type="AlphaFoldDB" id="A0A364K923"/>
<dbReference type="Proteomes" id="UP000251213">
    <property type="component" value="Unassembled WGS sequence"/>
</dbReference>
<accession>A0A364K923</accession>
<comment type="caution">
    <text evidence="1">The sequence shown here is derived from an EMBL/GenBank/DDBJ whole genome shotgun (WGS) entry which is preliminary data.</text>
</comment>
<proteinExistence type="predicted"/>
<sequence>MLSDIPYSYPYYPREPKRHPRKPRYAYLKYPVLRTVEPFVQYGLREAKYTSFEHALREVAAITYLMGRGYNPRDAHQIVESWEVNERF</sequence>
<reference evidence="1 2" key="1">
    <citation type="submission" date="2018-06" db="EMBL/GenBank/DDBJ databases">
        <title>Thermoflavimicrobium daqus sp. nov., a thermophilic microbe isolated from Moutai-flavour Daqu.</title>
        <authorList>
            <person name="Wang X."/>
            <person name="Zhou H."/>
        </authorList>
    </citation>
    <scope>NUCLEOTIDE SEQUENCE [LARGE SCALE GENOMIC DNA]</scope>
    <source>
        <strain evidence="1 2">FBKL4.011</strain>
    </source>
</reference>
<evidence type="ECO:0000313" key="2">
    <source>
        <dbReference type="Proteomes" id="UP000251213"/>
    </source>
</evidence>
<name>A0A364K923_9BACL</name>